<protein>
    <submittedName>
        <fullName evidence="1">Uncharacterized protein</fullName>
    </submittedName>
</protein>
<proteinExistence type="predicted"/>
<dbReference type="Gramene" id="KMS93882">
    <property type="protein sequence ID" value="KMS93882"/>
    <property type="gene ID" value="BVRB_026970"/>
</dbReference>
<gene>
    <name evidence="1" type="ORF">BVRB_026970</name>
</gene>
<keyword evidence="2" id="KW-1185">Reference proteome</keyword>
<evidence type="ECO:0000313" key="1">
    <source>
        <dbReference type="EMBL" id="KMS93882.1"/>
    </source>
</evidence>
<feature type="non-terminal residue" evidence="1">
    <location>
        <position position="1"/>
    </location>
</feature>
<organism evidence="1 2">
    <name type="scientific">Beta vulgaris subsp. vulgaris</name>
    <name type="common">Beet</name>
    <dbReference type="NCBI Taxonomy" id="3555"/>
    <lineage>
        <taxon>Eukaryota</taxon>
        <taxon>Viridiplantae</taxon>
        <taxon>Streptophyta</taxon>
        <taxon>Embryophyta</taxon>
        <taxon>Tracheophyta</taxon>
        <taxon>Spermatophyta</taxon>
        <taxon>Magnoliopsida</taxon>
        <taxon>eudicotyledons</taxon>
        <taxon>Gunneridae</taxon>
        <taxon>Pentapetalae</taxon>
        <taxon>Caryophyllales</taxon>
        <taxon>Chenopodiaceae</taxon>
        <taxon>Betoideae</taxon>
        <taxon>Beta</taxon>
    </lineage>
</organism>
<dbReference type="AlphaFoldDB" id="A0A0J8B1W9"/>
<name>A0A0J8B1W9_BETVV</name>
<evidence type="ECO:0000313" key="2">
    <source>
        <dbReference type="Proteomes" id="UP000035740"/>
    </source>
</evidence>
<sequence length="112" mass="12612">REHVLGFGLLHQCELRYQMGVEIPPDESRNIYQFNAKALRHLWKVPDTLGIATRSVFYAKAPSGDELSLYVVELAGENGSDVKVVCSSPDSIAAQMIEEEILRMRYSDDLNV</sequence>
<dbReference type="EMBL" id="KQ098045">
    <property type="protein sequence ID" value="KMS93882.1"/>
    <property type="molecule type" value="Genomic_DNA"/>
</dbReference>
<reference evidence="1 2" key="1">
    <citation type="journal article" date="2014" name="Nature">
        <title>The genome of the recently domesticated crop plant sugar beet (Beta vulgaris).</title>
        <authorList>
            <person name="Dohm J.C."/>
            <person name="Minoche A.E."/>
            <person name="Holtgrawe D."/>
            <person name="Capella-Gutierrez S."/>
            <person name="Zakrzewski F."/>
            <person name="Tafer H."/>
            <person name="Rupp O."/>
            <person name="Sorensen T.R."/>
            <person name="Stracke R."/>
            <person name="Reinhardt R."/>
            <person name="Goesmann A."/>
            <person name="Kraft T."/>
            <person name="Schulz B."/>
            <person name="Stadler P.F."/>
            <person name="Schmidt T."/>
            <person name="Gabaldon T."/>
            <person name="Lehrach H."/>
            <person name="Weisshaar B."/>
            <person name="Himmelbauer H."/>
        </authorList>
    </citation>
    <scope>NUCLEOTIDE SEQUENCE [LARGE SCALE GENOMIC DNA]</scope>
    <source>
        <tissue evidence="1">Taproot</tissue>
    </source>
</reference>
<accession>A0A0J8B1W9</accession>
<dbReference type="Proteomes" id="UP000035740">
    <property type="component" value="Unassembled WGS sequence"/>
</dbReference>